<feature type="transmembrane region" description="Helical" evidence="6">
    <location>
        <begin position="107"/>
        <end position="127"/>
    </location>
</feature>
<dbReference type="InterPro" id="IPR020846">
    <property type="entry name" value="MFS_dom"/>
</dbReference>
<dbReference type="CDD" id="cd17328">
    <property type="entry name" value="MFS_spinster_like"/>
    <property type="match status" value="1"/>
</dbReference>
<dbReference type="PANTHER" id="PTHR23505:SF79">
    <property type="entry name" value="PROTEIN SPINSTER"/>
    <property type="match status" value="1"/>
</dbReference>
<dbReference type="EMBL" id="QXFM01000069">
    <property type="protein sequence ID" value="RIV88450.1"/>
    <property type="molecule type" value="Genomic_DNA"/>
</dbReference>
<keyword evidence="4 6" id="KW-1133">Transmembrane helix</keyword>
<feature type="transmembrane region" description="Helical" evidence="6">
    <location>
        <begin position="291"/>
        <end position="309"/>
    </location>
</feature>
<evidence type="ECO:0000256" key="6">
    <source>
        <dbReference type="SAM" id="Phobius"/>
    </source>
</evidence>
<feature type="transmembrane region" description="Helical" evidence="6">
    <location>
        <begin position="391"/>
        <end position="409"/>
    </location>
</feature>
<dbReference type="SUPFAM" id="SSF103473">
    <property type="entry name" value="MFS general substrate transporter"/>
    <property type="match status" value="1"/>
</dbReference>
<evidence type="ECO:0000313" key="8">
    <source>
        <dbReference type="EMBL" id="RIV88450.1"/>
    </source>
</evidence>
<gene>
    <name evidence="8" type="ORF">D2V17_07525</name>
</gene>
<feature type="transmembrane region" description="Helical" evidence="6">
    <location>
        <begin position="9"/>
        <end position="29"/>
    </location>
</feature>
<reference evidence="8 9" key="1">
    <citation type="submission" date="2018-08" db="EMBL/GenBank/DDBJ databases">
        <title>Erythrobacter zhengii sp.nov., a bacterium isolated from deep-sea sediment.</title>
        <authorList>
            <person name="Fang C."/>
            <person name="Wu Y.-H."/>
            <person name="Sun C."/>
            <person name="Wang H."/>
            <person name="Cheng H."/>
            <person name="Meng F.-X."/>
            <person name="Wang C.-S."/>
            <person name="Xu X.-W."/>
        </authorList>
    </citation>
    <scope>NUCLEOTIDE SEQUENCE [LARGE SCALE GENOMIC DNA]</scope>
    <source>
        <strain evidence="8 9">CCTCC AB 2015396</strain>
    </source>
</reference>
<comment type="caution">
    <text evidence="8">The sequence shown here is derived from an EMBL/GenBank/DDBJ whole genome shotgun (WGS) entry which is preliminary data.</text>
</comment>
<dbReference type="InterPro" id="IPR044770">
    <property type="entry name" value="MFS_spinster-like"/>
</dbReference>
<proteinExistence type="predicted"/>
<feature type="transmembrane region" description="Helical" evidence="6">
    <location>
        <begin position="224"/>
        <end position="247"/>
    </location>
</feature>
<feature type="transmembrane region" description="Helical" evidence="6">
    <location>
        <begin position="352"/>
        <end position="371"/>
    </location>
</feature>
<protein>
    <submittedName>
        <fullName evidence="8">MFS transporter</fullName>
    </submittedName>
</protein>
<feature type="transmembrane region" description="Helical" evidence="6">
    <location>
        <begin position="165"/>
        <end position="185"/>
    </location>
</feature>
<evidence type="ECO:0000256" key="5">
    <source>
        <dbReference type="ARBA" id="ARBA00023136"/>
    </source>
</evidence>
<dbReference type="OrthoDB" id="7400989at2"/>
<keyword evidence="2" id="KW-0813">Transport</keyword>
<evidence type="ECO:0000256" key="3">
    <source>
        <dbReference type="ARBA" id="ARBA00022692"/>
    </source>
</evidence>
<feature type="transmembrane region" description="Helical" evidence="6">
    <location>
        <begin position="259"/>
        <end position="279"/>
    </location>
</feature>
<evidence type="ECO:0000313" key="9">
    <source>
        <dbReference type="Proteomes" id="UP000265366"/>
    </source>
</evidence>
<accession>A0A3A1P520</accession>
<keyword evidence="3 6" id="KW-0812">Transmembrane</keyword>
<sequence length="424" mass="44755">MFTRSTSPWLALVVMAGITTIGFIDRIVVNVLVEPVKAEFGLSDSQVSLMAAAFTVLNIFAGILIARRAESATRTHLIALGTVIWSAATALCAGVGSWFQLLAARMGVGLGEAIGLPSVQSVVSDYFPPRRRGFAMSVLMIAPPLGALIGYVGGGAIAHHFSWRYTFLIAAIPGFVLALLVWLLIAEPQRGVHDKGGAEALGDKVPSFREVLARLLALPSARNMIFGSTFAAMLGFGMNYFFTSLMIRRFGLGLAEAGMYSGLIASAPAMLSVLVSGWLGDKFGEKTPTAYALVPAVCLLFAAPAYYFGLRLEELGLLLGAISVATFLGFGYLGITYAALQNLMHPRMRVTGYAVLQVFYGVASAVGPLIVGTLSDTLSAELGPDQGLTMAMAFTGALYVIASGLYFLAARTSARDLARVNAAV</sequence>
<comment type="subcellular location">
    <subcellularLocation>
        <location evidence="1">Membrane</location>
        <topology evidence="1">Multi-pass membrane protein</topology>
    </subcellularLocation>
</comment>
<dbReference type="InterPro" id="IPR011701">
    <property type="entry name" value="MFS"/>
</dbReference>
<feature type="transmembrane region" description="Helical" evidence="6">
    <location>
        <begin position="134"/>
        <end position="153"/>
    </location>
</feature>
<evidence type="ECO:0000259" key="7">
    <source>
        <dbReference type="PROSITE" id="PS50850"/>
    </source>
</evidence>
<evidence type="ECO:0000256" key="1">
    <source>
        <dbReference type="ARBA" id="ARBA00004141"/>
    </source>
</evidence>
<evidence type="ECO:0000256" key="4">
    <source>
        <dbReference type="ARBA" id="ARBA00022989"/>
    </source>
</evidence>
<dbReference type="GO" id="GO:0022857">
    <property type="term" value="F:transmembrane transporter activity"/>
    <property type="evidence" value="ECO:0007669"/>
    <property type="project" value="InterPro"/>
</dbReference>
<dbReference type="Proteomes" id="UP000265366">
    <property type="component" value="Unassembled WGS sequence"/>
</dbReference>
<feature type="transmembrane region" description="Helical" evidence="6">
    <location>
        <begin position="315"/>
        <end position="340"/>
    </location>
</feature>
<name>A0A3A1P520_9SPHN</name>
<dbReference type="PROSITE" id="PS50850">
    <property type="entry name" value="MFS"/>
    <property type="match status" value="1"/>
</dbReference>
<feature type="transmembrane region" description="Helical" evidence="6">
    <location>
        <begin position="49"/>
        <end position="66"/>
    </location>
</feature>
<dbReference type="Pfam" id="PF07690">
    <property type="entry name" value="MFS_1"/>
    <property type="match status" value="1"/>
</dbReference>
<evidence type="ECO:0000256" key="2">
    <source>
        <dbReference type="ARBA" id="ARBA00022448"/>
    </source>
</evidence>
<dbReference type="AlphaFoldDB" id="A0A3A1P520"/>
<organism evidence="8 9">
    <name type="scientific">Aurantiacibacter xanthus</name>
    <dbReference type="NCBI Taxonomy" id="1784712"/>
    <lineage>
        <taxon>Bacteria</taxon>
        <taxon>Pseudomonadati</taxon>
        <taxon>Pseudomonadota</taxon>
        <taxon>Alphaproteobacteria</taxon>
        <taxon>Sphingomonadales</taxon>
        <taxon>Erythrobacteraceae</taxon>
        <taxon>Aurantiacibacter</taxon>
    </lineage>
</organism>
<feature type="domain" description="Major facilitator superfamily (MFS) profile" evidence="7">
    <location>
        <begin position="11"/>
        <end position="414"/>
    </location>
</feature>
<dbReference type="RefSeq" id="WP_119592461.1">
    <property type="nucleotide sequence ID" value="NZ_QXFM01000069.1"/>
</dbReference>
<keyword evidence="5 6" id="KW-0472">Membrane</keyword>
<dbReference type="PANTHER" id="PTHR23505">
    <property type="entry name" value="SPINSTER"/>
    <property type="match status" value="1"/>
</dbReference>
<keyword evidence="9" id="KW-1185">Reference proteome</keyword>
<dbReference type="Gene3D" id="1.20.1250.20">
    <property type="entry name" value="MFS general substrate transporter like domains"/>
    <property type="match status" value="1"/>
</dbReference>
<feature type="transmembrane region" description="Helical" evidence="6">
    <location>
        <begin position="78"/>
        <end position="101"/>
    </location>
</feature>
<dbReference type="InterPro" id="IPR036259">
    <property type="entry name" value="MFS_trans_sf"/>
</dbReference>
<dbReference type="GO" id="GO:0016020">
    <property type="term" value="C:membrane"/>
    <property type="evidence" value="ECO:0007669"/>
    <property type="project" value="UniProtKB-SubCell"/>
</dbReference>